<gene>
    <name evidence="1" type="ORF">CYFUS_009804</name>
</gene>
<proteinExistence type="predicted"/>
<reference evidence="1 2" key="1">
    <citation type="submission" date="2017-06" db="EMBL/GenBank/DDBJ databases">
        <title>Sequencing and comparative analysis of myxobacterial genomes.</title>
        <authorList>
            <person name="Rupp O."/>
            <person name="Goesmann A."/>
            <person name="Sogaard-Andersen L."/>
        </authorList>
    </citation>
    <scope>NUCLEOTIDE SEQUENCE [LARGE SCALE GENOMIC DNA]</scope>
    <source>
        <strain evidence="1 2">DSM 52655</strain>
    </source>
</reference>
<dbReference type="AlphaFoldDB" id="A0A250JLG3"/>
<dbReference type="InterPro" id="IPR011990">
    <property type="entry name" value="TPR-like_helical_dom_sf"/>
</dbReference>
<dbReference type="EMBL" id="CP022098">
    <property type="protein sequence ID" value="ATB44317.1"/>
    <property type="molecule type" value="Genomic_DNA"/>
</dbReference>
<dbReference type="RefSeq" id="WP_198316408.1">
    <property type="nucleotide sequence ID" value="NZ_CP022098.1"/>
</dbReference>
<name>A0A250JLG3_9BACT</name>
<dbReference type="KEGG" id="cfus:CYFUS_009804"/>
<accession>A0A250JLG3</accession>
<organism evidence="1 2">
    <name type="scientific">Cystobacter fuscus</name>
    <dbReference type="NCBI Taxonomy" id="43"/>
    <lineage>
        <taxon>Bacteria</taxon>
        <taxon>Pseudomonadati</taxon>
        <taxon>Myxococcota</taxon>
        <taxon>Myxococcia</taxon>
        <taxon>Myxococcales</taxon>
        <taxon>Cystobacterineae</taxon>
        <taxon>Archangiaceae</taxon>
        <taxon>Cystobacter</taxon>
    </lineage>
</organism>
<dbReference type="Proteomes" id="UP000217257">
    <property type="component" value="Chromosome"/>
</dbReference>
<sequence>MACYALGVCYDEGRGVAVDRKRALELTNSARQAGFALACGTR</sequence>
<evidence type="ECO:0000313" key="1">
    <source>
        <dbReference type="EMBL" id="ATB44317.1"/>
    </source>
</evidence>
<dbReference type="SUPFAM" id="SSF81901">
    <property type="entry name" value="HCP-like"/>
    <property type="match status" value="1"/>
</dbReference>
<protein>
    <submittedName>
        <fullName evidence="1">Uncharacterized protein</fullName>
    </submittedName>
</protein>
<dbReference type="Gene3D" id="1.25.40.10">
    <property type="entry name" value="Tetratricopeptide repeat domain"/>
    <property type="match status" value="1"/>
</dbReference>
<evidence type="ECO:0000313" key="2">
    <source>
        <dbReference type="Proteomes" id="UP000217257"/>
    </source>
</evidence>